<dbReference type="eggNOG" id="KOG2896">
    <property type="taxonomic scope" value="Eukaryota"/>
</dbReference>
<dbReference type="PANTHER" id="PTHR15157:SF5">
    <property type="entry name" value="UV RADIATION RESISTANCE-ASSOCIATED GENE PROTEIN"/>
    <property type="match status" value="1"/>
</dbReference>
<dbReference type="InParanoid" id="A7SM48"/>
<keyword evidence="3" id="KW-1185">Reference proteome</keyword>
<reference evidence="2 3" key="1">
    <citation type="journal article" date="2007" name="Science">
        <title>Sea anemone genome reveals ancestral eumetazoan gene repertoire and genomic organization.</title>
        <authorList>
            <person name="Putnam N.H."/>
            <person name="Srivastava M."/>
            <person name="Hellsten U."/>
            <person name="Dirks B."/>
            <person name="Chapman J."/>
            <person name="Salamov A."/>
            <person name="Terry A."/>
            <person name="Shapiro H."/>
            <person name="Lindquist E."/>
            <person name="Kapitonov V.V."/>
            <person name="Jurka J."/>
            <person name="Genikhovich G."/>
            <person name="Grigoriev I.V."/>
            <person name="Lucas S.M."/>
            <person name="Steele R.E."/>
            <person name="Finnerty J.R."/>
            <person name="Technau U."/>
            <person name="Martindale M.Q."/>
            <person name="Rokhsar D.S."/>
        </authorList>
    </citation>
    <scope>NUCLEOTIDE SEQUENCE [LARGE SCALE GENOMIC DNA]</scope>
    <source>
        <strain evidence="3">CH2 X CH6</strain>
    </source>
</reference>
<dbReference type="GO" id="GO:0000323">
    <property type="term" value="C:lytic vacuole"/>
    <property type="evidence" value="ECO:0000318"/>
    <property type="project" value="GO_Central"/>
</dbReference>
<dbReference type="EMBL" id="DS469705">
    <property type="protein sequence ID" value="EDO35205.1"/>
    <property type="molecule type" value="Genomic_DNA"/>
</dbReference>
<dbReference type="OMA" id="LVMMISH"/>
<dbReference type="Proteomes" id="UP000001593">
    <property type="component" value="Unassembled WGS sequence"/>
</dbReference>
<organism evidence="2 3">
    <name type="scientific">Nematostella vectensis</name>
    <name type="common">Starlet sea anemone</name>
    <dbReference type="NCBI Taxonomy" id="45351"/>
    <lineage>
        <taxon>Eukaryota</taxon>
        <taxon>Metazoa</taxon>
        <taxon>Cnidaria</taxon>
        <taxon>Anthozoa</taxon>
        <taxon>Hexacorallia</taxon>
        <taxon>Actiniaria</taxon>
        <taxon>Edwardsiidae</taxon>
        <taxon>Nematostella</taxon>
    </lineage>
</organism>
<proteinExistence type="predicted"/>
<dbReference type="HOGENOM" id="CLU_009375_0_0_1"/>
<dbReference type="GO" id="GO:0000149">
    <property type="term" value="F:SNARE binding"/>
    <property type="evidence" value="ECO:0000318"/>
    <property type="project" value="GO_Central"/>
</dbReference>
<dbReference type="GO" id="GO:0005768">
    <property type="term" value="C:endosome"/>
    <property type="evidence" value="ECO:0000318"/>
    <property type="project" value="GO_Central"/>
</dbReference>
<dbReference type="AlphaFoldDB" id="A7SM48"/>
<name>A7SM48_NEMVE</name>
<dbReference type="GO" id="GO:0035493">
    <property type="term" value="P:SNARE complex assembly"/>
    <property type="evidence" value="ECO:0000318"/>
    <property type="project" value="GO_Central"/>
</dbReference>
<evidence type="ECO:0000256" key="1">
    <source>
        <dbReference type="ARBA" id="ARBA00023054"/>
    </source>
</evidence>
<evidence type="ECO:0000313" key="3">
    <source>
        <dbReference type="Proteomes" id="UP000001593"/>
    </source>
</evidence>
<keyword evidence="1" id="KW-0175">Coiled coil</keyword>
<gene>
    <name evidence="2" type="ORF">NEMVEDRAFT_v1g123407</name>
</gene>
<accession>A7SM48</accession>
<dbReference type="STRING" id="45351.A7SM48"/>
<dbReference type="PhylomeDB" id="A7SM48"/>
<evidence type="ECO:0008006" key="4">
    <source>
        <dbReference type="Google" id="ProtNLM"/>
    </source>
</evidence>
<protein>
    <recommendedName>
        <fullName evidence="4">UV radiation resistance-associated gene protein</fullName>
    </recommendedName>
</protein>
<feature type="non-terminal residue" evidence="2">
    <location>
        <position position="1"/>
    </location>
</feature>
<sequence length="422" mass="48341">QHRLRHLRSISARNIVIKLPIHGDSLVDSLLETYFTLHTDSNSKGTYSSNAIIHCSHLKRNTVNPTWSSFEPTTLGQNLETATSSFVVRVWGGQGGRFYLLIEWSVDLSGLKYLGEQIRTSHHKPNTLLFGLVDGYYGANPDNDFHLNGTGNIYQILRLCLFIFYCRLCTLQKAIRQTEISVLNVRQMIEDKLQTTEKSLQQMAERESLKLRVKLLREELIHKHATIHKGTNTSCATCHLNSSRPLILYNIVLVCLFLRENLVKLKAQLNIRRRQLASELTHIYPIIELPSKEMLICSVRLANSESEEFYATDDETLSCSLGYACHLVHMISKVLELPLRYTMHPMGSRSTIMDFTIDKVADRDKEFPLHTKGKEKIHFFYGVFLLNKNIAQLRQCCGLGTPNLRNTLPNIKELLATKFRAR</sequence>
<evidence type="ECO:0000313" key="2">
    <source>
        <dbReference type="EMBL" id="EDO35205.1"/>
    </source>
</evidence>
<dbReference type="PANTHER" id="PTHR15157">
    <property type="entry name" value="UV RADIATION RESISTANCE-ASSOCIATED GENE PROTEIN"/>
    <property type="match status" value="1"/>
</dbReference>